<dbReference type="Gene3D" id="3.30.70.270">
    <property type="match status" value="1"/>
</dbReference>
<dbReference type="InterPro" id="IPR050469">
    <property type="entry name" value="Diguanylate_Cyclase"/>
</dbReference>
<evidence type="ECO:0000313" key="3">
    <source>
        <dbReference type="EMBL" id="MEQ2454399.1"/>
    </source>
</evidence>
<dbReference type="RefSeq" id="WP_021943607.1">
    <property type="nucleotide sequence ID" value="NZ_JAOQJS010000006.1"/>
</dbReference>
<gene>
    <name evidence="3" type="ORF">AAAT04_10150</name>
</gene>
<feature type="transmembrane region" description="Helical" evidence="1">
    <location>
        <begin position="105"/>
        <end position="123"/>
    </location>
</feature>
<dbReference type="PANTHER" id="PTHR45138:SF9">
    <property type="entry name" value="DIGUANYLATE CYCLASE DGCM-RELATED"/>
    <property type="match status" value="1"/>
</dbReference>
<dbReference type="PANTHER" id="PTHR45138">
    <property type="entry name" value="REGULATORY COMPONENTS OF SENSORY TRANSDUCTION SYSTEM"/>
    <property type="match status" value="1"/>
</dbReference>
<dbReference type="InterPro" id="IPR029787">
    <property type="entry name" value="Nucleotide_cyclase"/>
</dbReference>
<reference evidence="3 4" key="1">
    <citation type="submission" date="2024-04" db="EMBL/GenBank/DDBJ databases">
        <title>Human intestinal bacterial collection.</title>
        <authorList>
            <person name="Pauvert C."/>
            <person name="Hitch T.C.A."/>
            <person name="Clavel T."/>
        </authorList>
    </citation>
    <scope>NUCLEOTIDE SEQUENCE [LARGE SCALE GENOMIC DNA]</scope>
    <source>
        <strain evidence="3 4">CLA-AA-H141</strain>
    </source>
</reference>
<dbReference type="SMART" id="SM00267">
    <property type="entry name" value="GGDEF"/>
    <property type="match status" value="1"/>
</dbReference>
<dbReference type="EMBL" id="JBBNFM010000006">
    <property type="protein sequence ID" value="MEQ2454399.1"/>
    <property type="molecule type" value="Genomic_DNA"/>
</dbReference>
<evidence type="ECO:0000313" key="4">
    <source>
        <dbReference type="Proteomes" id="UP001482186"/>
    </source>
</evidence>
<dbReference type="SUPFAM" id="SSF55073">
    <property type="entry name" value="Nucleotide cyclase"/>
    <property type="match status" value="1"/>
</dbReference>
<evidence type="ECO:0000259" key="2">
    <source>
        <dbReference type="PROSITE" id="PS50887"/>
    </source>
</evidence>
<keyword evidence="1" id="KW-0472">Membrane</keyword>
<accession>A0ABV1EII6</accession>
<dbReference type="NCBIfam" id="TIGR00254">
    <property type="entry name" value="GGDEF"/>
    <property type="match status" value="1"/>
</dbReference>
<keyword evidence="1" id="KW-0812">Transmembrane</keyword>
<feature type="transmembrane region" description="Helical" evidence="1">
    <location>
        <begin position="17"/>
        <end position="39"/>
    </location>
</feature>
<keyword evidence="1" id="KW-1133">Transmembrane helix</keyword>
<keyword evidence="4" id="KW-1185">Reference proteome</keyword>
<dbReference type="InterPro" id="IPR043128">
    <property type="entry name" value="Rev_trsase/Diguanyl_cyclase"/>
</dbReference>
<dbReference type="InterPro" id="IPR000160">
    <property type="entry name" value="GGDEF_dom"/>
</dbReference>
<dbReference type="EC" id="2.7.7.65" evidence="3"/>
<feature type="transmembrane region" description="Helical" evidence="1">
    <location>
        <begin position="51"/>
        <end position="73"/>
    </location>
</feature>
<feature type="transmembrane region" description="Helical" evidence="1">
    <location>
        <begin position="85"/>
        <end position="100"/>
    </location>
</feature>
<dbReference type="Proteomes" id="UP001482186">
    <property type="component" value="Unassembled WGS sequence"/>
</dbReference>
<organism evidence="3 4">
    <name type="scientific">Coprococcus ammoniilyticus</name>
    <dbReference type="NCBI Taxonomy" id="2981785"/>
    <lineage>
        <taxon>Bacteria</taxon>
        <taxon>Bacillati</taxon>
        <taxon>Bacillota</taxon>
        <taxon>Clostridia</taxon>
        <taxon>Lachnospirales</taxon>
        <taxon>Lachnospiraceae</taxon>
        <taxon>Coprococcus</taxon>
    </lineage>
</organism>
<dbReference type="CDD" id="cd01949">
    <property type="entry name" value="GGDEF"/>
    <property type="match status" value="1"/>
</dbReference>
<name>A0ABV1EII6_9FIRM</name>
<dbReference type="Pfam" id="PF00990">
    <property type="entry name" value="GGDEF"/>
    <property type="match status" value="1"/>
</dbReference>
<protein>
    <submittedName>
        <fullName evidence="3">GGDEF domain-containing protein</fullName>
        <ecNumber evidence="3">2.7.7.65</ecNumber>
    </submittedName>
</protein>
<proteinExistence type="predicted"/>
<feature type="transmembrane region" description="Helical" evidence="1">
    <location>
        <begin position="157"/>
        <end position="178"/>
    </location>
</feature>
<feature type="transmembrane region" description="Helical" evidence="1">
    <location>
        <begin position="129"/>
        <end position="150"/>
    </location>
</feature>
<comment type="caution">
    <text evidence="3">The sequence shown here is derived from an EMBL/GenBank/DDBJ whole genome shotgun (WGS) entry which is preliminary data.</text>
</comment>
<dbReference type="PROSITE" id="PS50887">
    <property type="entry name" value="GGDEF"/>
    <property type="match status" value="1"/>
</dbReference>
<dbReference type="GO" id="GO:0052621">
    <property type="term" value="F:diguanylate cyclase activity"/>
    <property type="evidence" value="ECO:0007669"/>
    <property type="project" value="UniProtKB-EC"/>
</dbReference>
<keyword evidence="3" id="KW-0548">Nucleotidyltransferase</keyword>
<sequence>MNNDTINVDISKKWQLLLWKVFLSVAIMFMVVEVIICLVKKDLGMARGAYMGLYVAIPLVIYAGVLSGTLYVLKKNKLTENGADWLVSMMMFVIFIVPAFEHYDAIVLALLPMVSIVITAVFANQNITLVMTLLTFCSLIINDIRLYSLFEWKEISFWAYVTASFGLVLVLSVVTFLLNMHTKELMESIGNFTVRQMNLMTELRKDPLTGLYNRRSFEESLEKEIRRTEENGEKAYIAIFDIDHFKNVNDTYGHSNGDVVIKALCKMLKEKSKDYGLAFRYGGEEFVILFNNIELPKVINVVEDVRTEFRCYYFQFMNNSGITCSCGVAEYSKGESAKAWFNRADNSLYQAKEAGRNRTVVSE</sequence>
<feature type="domain" description="GGDEF" evidence="2">
    <location>
        <begin position="233"/>
        <end position="363"/>
    </location>
</feature>
<evidence type="ECO:0000256" key="1">
    <source>
        <dbReference type="SAM" id="Phobius"/>
    </source>
</evidence>
<keyword evidence="3" id="KW-0808">Transferase</keyword>